<proteinExistence type="predicted"/>
<accession>A0A9N9VL03</accession>
<organism evidence="4 5">
    <name type="scientific">Clonostachys rhizophaga</name>
    <dbReference type="NCBI Taxonomy" id="160324"/>
    <lineage>
        <taxon>Eukaryota</taxon>
        <taxon>Fungi</taxon>
        <taxon>Dikarya</taxon>
        <taxon>Ascomycota</taxon>
        <taxon>Pezizomycotina</taxon>
        <taxon>Sordariomycetes</taxon>
        <taxon>Hypocreomycetidae</taxon>
        <taxon>Hypocreales</taxon>
        <taxon>Bionectriaceae</taxon>
        <taxon>Clonostachys</taxon>
    </lineage>
</organism>
<dbReference type="PANTHER" id="PTHR37049:SF4">
    <property type="entry name" value="RHODANESE DOMAIN-CONTAINING PROTEIN"/>
    <property type="match status" value="1"/>
</dbReference>
<evidence type="ECO:0008006" key="6">
    <source>
        <dbReference type="Google" id="ProtNLM"/>
    </source>
</evidence>
<reference evidence="4" key="1">
    <citation type="submission" date="2021-10" db="EMBL/GenBank/DDBJ databases">
        <authorList>
            <person name="Piombo E."/>
        </authorList>
    </citation>
    <scope>NUCLEOTIDE SEQUENCE</scope>
</reference>
<comment type="caution">
    <text evidence="4">The sequence shown here is derived from an EMBL/GenBank/DDBJ whole genome shotgun (WGS) entry which is preliminary data.</text>
</comment>
<dbReference type="Proteomes" id="UP000696573">
    <property type="component" value="Unassembled WGS sequence"/>
</dbReference>
<feature type="signal peptide" evidence="1">
    <location>
        <begin position="1"/>
        <end position="19"/>
    </location>
</feature>
<evidence type="ECO:0000313" key="5">
    <source>
        <dbReference type="Proteomes" id="UP000696573"/>
    </source>
</evidence>
<feature type="chain" id="PRO_5040206375" description="Tail specific protease domain-containing protein" evidence="1">
    <location>
        <begin position="20"/>
        <end position="781"/>
    </location>
</feature>
<sequence>MYQFDLFVALAALVPAVLAQSASPCEKVNDQQAAALLKLDESVNPYNYQYLAFFDAETAYQCVTSIPINNIEVAAMIDIDKKFLALYSTIPFLKNPPKSYQQPSIDVLARLDEIAEKAKGGNYSNYNQFELDISAINRGVYDTHFGISNGPTGVISYSLPYGLVSASVDGKELPQVYAHSDIIDKVSNPSHIVEIEGENVFTYLQKYAKTNAVTNMLDPHAEWNQLMYNEATQFGSWAADIKQSMTLGGIQTTTIYNGNSLKGKFSNGTQFEWKYMASSAASFKRANITSGEDLFTLFGLADKEQQDQQEAIKKRALDNQTTTTPQYVPYSSYPKNPIVTQANFTRGGVVSGYLLSENSTAVLSLPSFSSRDDYTESAEEFSVAVTEFISEARKAGTKKIVIDLSGNGGGNIMLGYDVFRQFFPKKNPEALSRSRATPLFDLLGRLVEQSGKLVDGSPETEFLQQLQAAFANAGDLNTNNTLTADGKHWTSWKDFAGPLEINGDNFTKAWKYDMSLPVNYAPFETYNITGYGTNEATYDEAFSPNDIIILYDGYCGSTCSIFSNLMKNVGGVKNVAVGGIPQNGPMQAVAGTRGSQVRQHDSMAQVAELVRSGLLDSKNGSREALRSELGLSLAQVEDIPSTSQAPWRVGMALNILDQVSTGNLEVPYQFVYEAANCRLFYTIDMIRDVTVLWEAAAKVAGGDTSACVPGSVDGPGSERNKPLVESPGFSHEDIWKNANSTKLLAVNNTSGGGNDDSESSASRMTMAGSVFVVSFLTALLL</sequence>
<protein>
    <recommendedName>
        <fullName evidence="6">Tail specific protease domain-containing protein</fullName>
    </recommendedName>
</protein>
<dbReference type="OrthoDB" id="27214at2759"/>
<dbReference type="GO" id="GO:0008236">
    <property type="term" value="F:serine-type peptidase activity"/>
    <property type="evidence" value="ECO:0007669"/>
    <property type="project" value="InterPro"/>
</dbReference>
<feature type="domain" description="CPAF-like PDZ" evidence="3">
    <location>
        <begin position="158"/>
        <end position="283"/>
    </location>
</feature>
<dbReference type="InterPro" id="IPR005151">
    <property type="entry name" value="Tail-specific_protease"/>
</dbReference>
<evidence type="ECO:0000259" key="2">
    <source>
        <dbReference type="Pfam" id="PF03572"/>
    </source>
</evidence>
<dbReference type="InterPro" id="IPR052766">
    <property type="entry name" value="S41A_metabolite_peptidase"/>
</dbReference>
<gene>
    <name evidence="4" type="ORF">CRHIZ90672A_00003601</name>
</gene>
<dbReference type="GO" id="GO:0006508">
    <property type="term" value="P:proteolysis"/>
    <property type="evidence" value="ECO:0007669"/>
    <property type="project" value="InterPro"/>
</dbReference>
<name>A0A9N9VL03_9HYPO</name>
<dbReference type="Gene3D" id="3.90.226.10">
    <property type="entry name" value="2-enoyl-CoA Hydratase, Chain A, domain 1"/>
    <property type="match status" value="1"/>
</dbReference>
<evidence type="ECO:0000313" key="4">
    <source>
        <dbReference type="EMBL" id="CAH0027078.1"/>
    </source>
</evidence>
<feature type="domain" description="Tail specific protease" evidence="2">
    <location>
        <begin position="360"/>
        <end position="570"/>
    </location>
</feature>
<dbReference type="PANTHER" id="PTHR37049">
    <property type="entry name" value="PEPTIDASE S41 FAMILY PROTEIN"/>
    <property type="match status" value="1"/>
</dbReference>
<keyword evidence="5" id="KW-1185">Reference proteome</keyword>
<dbReference type="Pfam" id="PF23658">
    <property type="entry name" value="PDZ_CPAF_rel"/>
    <property type="match status" value="1"/>
</dbReference>
<dbReference type="EMBL" id="CABFNQ020000726">
    <property type="protein sequence ID" value="CAH0027078.1"/>
    <property type="molecule type" value="Genomic_DNA"/>
</dbReference>
<dbReference type="SUPFAM" id="SSF52096">
    <property type="entry name" value="ClpP/crotonase"/>
    <property type="match status" value="1"/>
</dbReference>
<dbReference type="AlphaFoldDB" id="A0A9N9VL03"/>
<dbReference type="InterPro" id="IPR056186">
    <property type="entry name" value="PDZ_CPAF-rel"/>
</dbReference>
<evidence type="ECO:0000259" key="3">
    <source>
        <dbReference type="Pfam" id="PF23658"/>
    </source>
</evidence>
<keyword evidence="1" id="KW-0732">Signal</keyword>
<dbReference type="InterPro" id="IPR029045">
    <property type="entry name" value="ClpP/crotonase-like_dom_sf"/>
</dbReference>
<dbReference type="Pfam" id="PF03572">
    <property type="entry name" value="Peptidase_S41"/>
    <property type="match status" value="1"/>
</dbReference>
<evidence type="ECO:0000256" key="1">
    <source>
        <dbReference type="SAM" id="SignalP"/>
    </source>
</evidence>